<reference evidence="3" key="1">
    <citation type="journal article" date="2019" name="Curr. Biol.">
        <title>Genome Sequence of Striga asiatica Provides Insight into the Evolution of Plant Parasitism.</title>
        <authorList>
            <person name="Yoshida S."/>
            <person name="Kim S."/>
            <person name="Wafula E.K."/>
            <person name="Tanskanen J."/>
            <person name="Kim Y.M."/>
            <person name="Honaas L."/>
            <person name="Yang Z."/>
            <person name="Spallek T."/>
            <person name="Conn C.E."/>
            <person name="Ichihashi Y."/>
            <person name="Cheong K."/>
            <person name="Cui S."/>
            <person name="Der J.P."/>
            <person name="Gundlach H."/>
            <person name="Jiao Y."/>
            <person name="Hori C."/>
            <person name="Ishida J.K."/>
            <person name="Kasahara H."/>
            <person name="Kiba T."/>
            <person name="Kim M.S."/>
            <person name="Koo N."/>
            <person name="Laohavisit A."/>
            <person name="Lee Y.H."/>
            <person name="Lumba S."/>
            <person name="McCourt P."/>
            <person name="Mortimer J.C."/>
            <person name="Mutuku J.M."/>
            <person name="Nomura T."/>
            <person name="Sasaki-Sekimoto Y."/>
            <person name="Seto Y."/>
            <person name="Wang Y."/>
            <person name="Wakatake T."/>
            <person name="Sakakibara H."/>
            <person name="Demura T."/>
            <person name="Yamaguchi S."/>
            <person name="Yoneyama K."/>
            <person name="Manabe R.I."/>
            <person name="Nelson D.C."/>
            <person name="Schulman A.H."/>
            <person name="Timko M.P."/>
            <person name="dePamphilis C.W."/>
            <person name="Choi D."/>
            <person name="Shirasu K."/>
        </authorList>
    </citation>
    <scope>NUCLEOTIDE SEQUENCE [LARGE SCALE GENOMIC DNA]</scope>
    <source>
        <strain evidence="3">cv. UVA1</strain>
    </source>
</reference>
<dbReference type="EMBL" id="BKCP01005461">
    <property type="protein sequence ID" value="GER38301.1"/>
    <property type="molecule type" value="Genomic_DNA"/>
</dbReference>
<proteinExistence type="predicted"/>
<name>A0A5A7Q098_STRAF</name>
<feature type="region of interest" description="Disordered" evidence="1">
    <location>
        <begin position="103"/>
        <end position="132"/>
    </location>
</feature>
<organism evidence="2 3">
    <name type="scientific">Striga asiatica</name>
    <name type="common">Asiatic witchweed</name>
    <name type="synonym">Buchnera asiatica</name>
    <dbReference type="NCBI Taxonomy" id="4170"/>
    <lineage>
        <taxon>Eukaryota</taxon>
        <taxon>Viridiplantae</taxon>
        <taxon>Streptophyta</taxon>
        <taxon>Embryophyta</taxon>
        <taxon>Tracheophyta</taxon>
        <taxon>Spermatophyta</taxon>
        <taxon>Magnoliopsida</taxon>
        <taxon>eudicotyledons</taxon>
        <taxon>Gunneridae</taxon>
        <taxon>Pentapetalae</taxon>
        <taxon>asterids</taxon>
        <taxon>lamiids</taxon>
        <taxon>Lamiales</taxon>
        <taxon>Orobanchaceae</taxon>
        <taxon>Buchnereae</taxon>
        <taxon>Striga</taxon>
    </lineage>
</organism>
<evidence type="ECO:0000256" key="1">
    <source>
        <dbReference type="SAM" id="MobiDB-lite"/>
    </source>
</evidence>
<protein>
    <submittedName>
        <fullName evidence="2">Uncharacterized protein</fullName>
    </submittedName>
</protein>
<feature type="non-terminal residue" evidence="2">
    <location>
        <position position="297"/>
    </location>
</feature>
<sequence>TDGKTRLLLTWTCCWLVSETKTRIPFPILPRQDGEDGLPVSAPGSTLPYPSFFRTIFEDPRESVQAFHFPVSELDPSLMLMNDREACCLAECYSKSYSKPALPDFDVPNQRERPRGRSTPTKASRRPPNSHLDYAILSPRPSYVRSTGRSPAPFLIAKPANPDRRPLNSFPLALGFQDWQGAFLGTFYTLQTPGISTAKPNSLAFPSYLAESKYISEPDEPDQGKNSRNDWSPLPSTPEPALVPLILMSPFRLSSSIEGQEKAIAFWLVHDPRPLACDSTSENGEGQKVIPNLWLIT</sequence>
<feature type="non-terminal residue" evidence="2">
    <location>
        <position position="1"/>
    </location>
</feature>
<evidence type="ECO:0000313" key="2">
    <source>
        <dbReference type="EMBL" id="GER38301.1"/>
    </source>
</evidence>
<accession>A0A5A7Q098</accession>
<dbReference type="AlphaFoldDB" id="A0A5A7Q098"/>
<comment type="caution">
    <text evidence="2">The sequence shown here is derived from an EMBL/GenBank/DDBJ whole genome shotgun (WGS) entry which is preliminary data.</text>
</comment>
<gene>
    <name evidence="2" type="ORF">STAS_14772</name>
</gene>
<dbReference type="Proteomes" id="UP000325081">
    <property type="component" value="Unassembled WGS sequence"/>
</dbReference>
<evidence type="ECO:0000313" key="3">
    <source>
        <dbReference type="Proteomes" id="UP000325081"/>
    </source>
</evidence>
<feature type="region of interest" description="Disordered" evidence="1">
    <location>
        <begin position="216"/>
        <end position="236"/>
    </location>
</feature>
<keyword evidence="3" id="KW-1185">Reference proteome</keyword>